<accession>A0A918SC54</accession>
<dbReference type="AlphaFoldDB" id="A0A918SC54"/>
<keyword evidence="6 7" id="KW-0472">Membrane</keyword>
<comment type="similarity">
    <text evidence="2">Belongs to the multi antimicrobial extrusion (MATE) (TC 2.A.66.1) family.</text>
</comment>
<organism evidence="8 9">
    <name type="scientific">Devosia pacifica</name>
    <dbReference type="NCBI Taxonomy" id="1335967"/>
    <lineage>
        <taxon>Bacteria</taxon>
        <taxon>Pseudomonadati</taxon>
        <taxon>Pseudomonadota</taxon>
        <taxon>Alphaproteobacteria</taxon>
        <taxon>Hyphomicrobiales</taxon>
        <taxon>Devosiaceae</taxon>
        <taxon>Devosia</taxon>
    </lineage>
</organism>
<comment type="caution">
    <text evidence="8">The sequence shown here is derived from an EMBL/GenBank/DDBJ whole genome shotgun (WGS) entry which is preliminary data.</text>
</comment>
<dbReference type="InterPro" id="IPR002528">
    <property type="entry name" value="MATE_fam"/>
</dbReference>
<evidence type="ECO:0000256" key="6">
    <source>
        <dbReference type="ARBA" id="ARBA00023136"/>
    </source>
</evidence>
<feature type="transmembrane region" description="Helical" evidence="7">
    <location>
        <begin position="169"/>
        <end position="190"/>
    </location>
</feature>
<feature type="transmembrane region" description="Helical" evidence="7">
    <location>
        <begin position="12"/>
        <end position="34"/>
    </location>
</feature>
<dbReference type="Pfam" id="PF01554">
    <property type="entry name" value="MatE"/>
    <property type="match status" value="2"/>
</dbReference>
<keyword evidence="9" id="KW-1185">Reference proteome</keyword>
<dbReference type="GO" id="GO:0042910">
    <property type="term" value="F:xenobiotic transmembrane transporter activity"/>
    <property type="evidence" value="ECO:0007669"/>
    <property type="project" value="InterPro"/>
</dbReference>
<reference evidence="8" key="1">
    <citation type="journal article" date="2014" name="Int. J. Syst. Evol. Microbiol.">
        <title>Complete genome sequence of Corynebacterium casei LMG S-19264T (=DSM 44701T), isolated from a smear-ripened cheese.</title>
        <authorList>
            <consortium name="US DOE Joint Genome Institute (JGI-PGF)"/>
            <person name="Walter F."/>
            <person name="Albersmeier A."/>
            <person name="Kalinowski J."/>
            <person name="Ruckert C."/>
        </authorList>
    </citation>
    <scope>NUCLEOTIDE SEQUENCE</scope>
    <source>
        <strain evidence="8">KCTC 32437</strain>
    </source>
</reference>
<dbReference type="GO" id="GO:0015297">
    <property type="term" value="F:antiporter activity"/>
    <property type="evidence" value="ECO:0007669"/>
    <property type="project" value="InterPro"/>
</dbReference>
<feature type="transmembrane region" description="Helical" evidence="7">
    <location>
        <begin position="202"/>
        <end position="223"/>
    </location>
</feature>
<feature type="transmembrane region" description="Helical" evidence="7">
    <location>
        <begin position="46"/>
        <end position="68"/>
    </location>
</feature>
<dbReference type="PANTHER" id="PTHR43298:SF2">
    <property type="entry name" value="FMN_FAD EXPORTER YEEO-RELATED"/>
    <property type="match status" value="1"/>
</dbReference>
<dbReference type="InterPro" id="IPR044644">
    <property type="entry name" value="DinF-like"/>
</dbReference>
<feature type="transmembrane region" description="Helical" evidence="7">
    <location>
        <begin position="388"/>
        <end position="408"/>
    </location>
</feature>
<feature type="transmembrane region" description="Helical" evidence="7">
    <location>
        <begin position="273"/>
        <end position="294"/>
    </location>
</feature>
<comment type="subcellular location">
    <subcellularLocation>
        <location evidence="1">Membrane</location>
        <topology evidence="1">Multi-pass membrane protein</topology>
    </subcellularLocation>
</comment>
<sequence>MRPQYPFRVRHADVWRIALPACIAFITEPLAGLVDMTVIGRLGDASLLGGVVLGALVFNIILSLAYFLRIGTAGLTAQAIGARDPADGLLHAVRALLVGGLIGIGMIVLAVPLLMLSGWLLAPGDGVREALADYFYIRVWGAPFSLINFALLGWFYGRAEATTGMILQFIIHGINIAGSIVLVQGLGLGVEGAALGTVLGQIGASIIGLMLMLGHYGGLGQIVDRVRLGELFQRVALKRMFGLSRDLMIRSIALQATYAYFAAQGSRMGDIELAANAILLNLLFIIGFFMDGIAQAAEQLSGKALGANWQPAFEEAYRLSMIWGLIIAIVMGFGWYFFGPYIISLMTTRAPVQAYAVQFLGLAALCSLTFMPAFVFDGILVGTTQNVVMRNGMIASLVVFVGVAWLAQPLYGNTGLWLALHAWFIARGIIYWWALRRIRSRMFAQ</sequence>
<keyword evidence="4 7" id="KW-0812">Transmembrane</keyword>
<name>A0A918SC54_9HYPH</name>
<reference evidence="8" key="2">
    <citation type="submission" date="2020-09" db="EMBL/GenBank/DDBJ databases">
        <authorList>
            <person name="Sun Q."/>
            <person name="Kim S."/>
        </authorList>
    </citation>
    <scope>NUCLEOTIDE SEQUENCE</scope>
    <source>
        <strain evidence="8">KCTC 32437</strain>
    </source>
</reference>
<keyword evidence="3" id="KW-0813">Transport</keyword>
<protein>
    <submittedName>
        <fullName evidence="8">MATE family efflux transporter</fullName>
    </submittedName>
</protein>
<gene>
    <name evidence="8" type="primary">dinF</name>
    <name evidence="8" type="ORF">GCM10007989_29260</name>
</gene>
<evidence type="ECO:0000313" key="8">
    <source>
        <dbReference type="EMBL" id="GHA31380.1"/>
    </source>
</evidence>
<dbReference type="NCBIfam" id="TIGR00797">
    <property type="entry name" value="matE"/>
    <property type="match status" value="1"/>
</dbReference>
<proteinExistence type="inferred from homology"/>
<feature type="transmembrane region" description="Helical" evidence="7">
    <location>
        <begin position="243"/>
        <end position="261"/>
    </location>
</feature>
<dbReference type="EMBL" id="BMZE01000003">
    <property type="protein sequence ID" value="GHA31380.1"/>
    <property type="molecule type" value="Genomic_DNA"/>
</dbReference>
<dbReference type="PANTHER" id="PTHR43298">
    <property type="entry name" value="MULTIDRUG RESISTANCE PROTEIN NORM-RELATED"/>
    <property type="match status" value="1"/>
</dbReference>
<evidence type="ECO:0000313" key="9">
    <source>
        <dbReference type="Proteomes" id="UP000646579"/>
    </source>
</evidence>
<dbReference type="CDD" id="cd13136">
    <property type="entry name" value="MATE_DinF_like"/>
    <property type="match status" value="1"/>
</dbReference>
<dbReference type="GO" id="GO:0005886">
    <property type="term" value="C:plasma membrane"/>
    <property type="evidence" value="ECO:0007669"/>
    <property type="project" value="TreeGrafter"/>
</dbReference>
<keyword evidence="5 7" id="KW-1133">Transmembrane helix</keyword>
<feature type="transmembrane region" description="Helical" evidence="7">
    <location>
        <begin position="135"/>
        <end position="157"/>
    </location>
</feature>
<evidence type="ECO:0000256" key="4">
    <source>
        <dbReference type="ARBA" id="ARBA00022692"/>
    </source>
</evidence>
<feature type="transmembrane region" description="Helical" evidence="7">
    <location>
        <begin position="355"/>
        <end position="376"/>
    </location>
</feature>
<evidence type="ECO:0000256" key="1">
    <source>
        <dbReference type="ARBA" id="ARBA00004141"/>
    </source>
</evidence>
<feature type="transmembrane region" description="Helical" evidence="7">
    <location>
        <begin position="89"/>
        <end position="115"/>
    </location>
</feature>
<dbReference type="InterPro" id="IPR050222">
    <property type="entry name" value="MATE_MdtK"/>
</dbReference>
<feature type="transmembrane region" description="Helical" evidence="7">
    <location>
        <begin position="414"/>
        <end position="435"/>
    </location>
</feature>
<dbReference type="Proteomes" id="UP000646579">
    <property type="component" value="Unassembled WGS sequence"/>
</dbReference>
<evidence type="ECO:0000256" key="5">
    <source>
        <dbReference type="ARBA" id="ARBA00022989"/>
    </source>
</evidence>
<evidence type="ECO:0000256" key="7">
    <source>
        <dbReference type="SAM" id="Phobius"/>
    </source>
</evidence>
<evidence type="ECO:0000256" key="2">
    <source>
        <dbReference type="ARBA" id="ARBA00010199"/>
    </source>
</evidence>
<feature type="transmembrane region" description="Helical" evidence="7">
    <location>
        <begin position="322"/>
        <end position="343"/>
    </location>
</feature>
<evidence type="ECO:0000256" key="3">
    <source>
        <dbReference type="ARBA" id="ARBA00022448"/>
    </source>
</evidence>